<dbReference type="AlphaFoldDB" id="A0A409XFW9"/>
<proteinExistence type="predicted"/>
<name>A0A409XFW9_PSICY</name>
<protein>
    <submittedName>
        <fullName evidence="1">Uncharacterized protein</fullName>
    </submittedName>
</protein>
<reference evidence="1 2" key="1">
    <citation type="journal article" date="2018" name="Evol. Lett.">
        <title>Horizontal gene cluster transfer increased hallucinogenic mushroom diversity.</title>
        <authorList>
            <person name="Reynolds H.T."/>
            <person name="Vijayakumar V."/>
            <person name="Gluck-Thaler E."/>
            <person name="Korotkin H.B."/>
            <person name="Matheny P.B."/>
            <person name="Slot J.C."/>
        </authorList>
    </citation>
    <scope>NUCLEOTIDE SEQUENCE [LARGE SCALE GENOMIC DNA]</scope>
    <source>
        <strain evidence="1 2">2631</strain>
    </source>
</reference>
<organism evidence="1 2">
    <name type="scientific">Psilocybe cyanescens</name>
    <dbReference type="NCBI Taxonomy" id="93625"/>
    <lineage>
        <taxon>Eukaryota</taxon>
        <taxon>Fungi</taxon>
        <taxon>Dikarya</taxon>
        <taxon>Basidiomycota</taxon>
        <taxon>Agaricomycotina</taxon>
        <taxon>Agaricomycetes</taxon>
        <taxon>Agaricomycetidae</taxon>
        <taxon>Agaricales</taxon>
        <taxon>Agaricineae</taxon>
        <taxon>Strophariaceae</taxon>
        <taxon>Psilocybe</taxon>
    </lineage>
</organism>
<accession>A0A409XFW9</accession>
<dbReference type="Proteomes" id="UP000283269">
    <property type="component" value="Unassembled WGS sequence"/>
</dbReference>
<sequence length="116" mass="13351">MPNTLDHDAQGDWLIDYREPSGMLSPLYIIISSKNEEIADSLIASTFRTSTHPFQEQERLSRVRCRNKDGRGVTDWGEWSGSTTVMGGFVDWKMRLRETLDRGYILDPSEQARVQE</sequence>
<gene>
    <name evidence="1" type="ORF">CVT25_013875</name>
</gene>
<keyword evidence="2" id="KW-1185">Reference proteome</keyword>
<dbReference type="EMBL" id="NHYD01001847">
    <property type="protein sequence ID" value="PPQ89688.1"/>
    <property type="molecule type" value="Genomic_DNA"/>
</dbReference>
<evidence type="ECO:0000313" key="2">
    <source>
        <dbReference type="Proteomes" id="UP000283269"/>
    </source>
</evidence>
<evidence type="ECO:0000313" key="1">
    <source>
        <dbReference type="EMBL" id="PPQ89688.1"/>
    </source>
</evidence>
<comment type="caution">
    <text evidence="1">The sequence shown here is derived from an EMBL/GenBank/DDBJ whole genome shotgun (WGS) entry which is preliminary data.</text>
</comment>
<dbReference type="InParanoid" id="A0A409XFW9"/>